<reference evidence="1 2" key="1">
    <citation type="submission" date="2012-02" db="EMBL/GenBank/DDBJ databases">
        <title>Complete genome sequence of Caldilinea aerophila DSM 14535 (= NBRC 102666).</title>
        <authorList>
            <person name="Oguchi A."/>
            <person name="Hosoyama A."/>
            <person name="Sekine M."/>
            <person name="Fukai R."/>
            <person name="Kato Y."/>
            <person name="Nakamura S."/>
            <person name="Hanada S."/>
            <person name="Yamazaki S."/>
            <person name="Fujita N."/>
        </authorList>
    </citation>
    <scope>NUCLEOTIDE SEQUENCE [LARGE SCALE GENOMIC DNA]</scope>
    <source>
        <strain evidence="2">DSM 14535 / JCM 11387 / NBRC 104270 / STL-6-O1</strain>
    </source>
</reference>
<dbReference type="STRING" id="926550.CLDAP_33130"/>
<gene>
    <name evidence="1" type="ordered locus">CLDAP_33130</name>
</gene>
<name>I0I7W5_CALAS</name>
<dbReference type="Proteomes" id="UP000007880">
    <property type="component" value="Chromosome"/>
</dbReference>
<dbReference type="HOGENOM" id="CLU_3115638_0_0_0"/>
<proteinExistence type="predicted"/>
<evidence type="ECO:0000313" key="1">
    <source>
        <dbReference type="EMBL" id="BAM01353.1"/>
    </source>
</evidence>
<dbReference type="EMBL" id="AP012337">
    <property type="protein sequence ID" value="BAM01353.1"/>
    <property type="molecule type" value="Genomic_DNA"/>
</dbReference>
<accession>I0I7W5</accession>
<dbReference type="AlphaFoldDB" id="I0I7W5"/>
<protein>
    <submittedName>
        <fullName evidence="1">Uncharacterized protein</fullName>
    </submittedName>
</protein>
<dbReference type="KEGG" id="cap:CLDAP_33130"/>
<organism evidence="1 2">
    <name type="scientific">Caldilinea aerophila (strain DSM 14535 / JCM 11387 / NBRC 104270 / STL-6-O1)</name>
    <dbReference type="NCBI Taxonomy" id="926550"/>
    <lineage>
        <taxon>Bacteria</taxon>
        <taxon>Bacillati</taxon>
        <taxon>Chloroflexota</taxon>
        <taxon>Caldilineae</taxon>
        <taxon>Caldilineales</taxon>
        <taxon>Caldilineaceae</taxon>
        <taxon>Caldilinea</taxon>
    </lineage>
</organism>
<evidence type="ECO:0000313" key="2">
    <source>
        <dbReference type="Proteomes" id="UP000007880"/>
    </source>
</evidence>
<keyword evidence="2" id="KW-1185">Reference proteome</keyword>
<dbReference type="RefSeq" id="WP_014434579.1">
    <property type="nucleotide sequence ID" value="NC_017079.1"/>
</dbReference>
<sequence length="50" mass="5392">MIDVRCPASGREPAPLALMSVRFRQPAARPPAQRMNLAHAAGLAARLELI</sequence>